<sequence length="582" mass="68080">MYTNCDQCGLVIYSEIYHKCIKSTEKNSLNIKTEVKPIDYKLLTIDELGILADTNDRNAQDEIVFRYLNQGAMFLSKKNINPINWQNLTERSVNDQYFTYFLSFFSQFNGYENIFNIIFEDVKLAAKTGDSMAQHNLGLMYYEGLCTKKNIKKAIKWITKSANQNNKYALINLAGYYEAGDIIPLDIEKAIKLLELAVNQNLSSARYYLGKIYMHMKPPDHALAFKYYQEAANQNHCEAQFWIGIYYKTGHSVTKDYQMALHWLTLAANQGLNSAKIRLAGMYILDTYVERNYDKAFELLNSSIYDDGTNNYYDNIAMLELSRMYQTGTGVEKDMSKAIYLLVKSKINKKITKTFKINTITFINPINVDYDNINIPDIDEFESRIIYKLQSIMIKFKYENTSFYNIEIENTLQEIENKFYELVNLRTQINKSSVMITCLSFKKNARYKLVDGKNTYINKYELNDIPYLSIGEENVKLTDNIFEILKQYEFNNLLQDLKLILENKHKEKIDILVNSVEHGEQCNQLDIVKDLEKIKNFLSLTEKISSKLATYKDLFIDDIKNNTHLRNQNFQQEYPFIFGYEC</sequence>
<dbReference type="SMART" id="SM00671">
    <property type="entry name" value="SEL1"/>
    <property type="match status" value="6"/>
</dbReference>
<dbReference type="PANTHER" id="PTHR11102:SF160">
    <property type="entry name" value="ERAD-ASSOCIATED E3 UBIQUITIN-PROTEIN LIGASE COMPONENT HRD3"/>
    <property type="match status" value="1"/>
</dbReference>
<dbReference type="InterPro" id="IPR006597">
    <property type="entry name" value="Sel1-like"/>
</dbReference>
<dbReference type="SUPFAM" id="SSF81901">
    <property type="entry name" value="HCP-like"/>
    <property type="match status" value="1"/>
</dbReference>
<evidence type="ECO:0000313" key="2">
    <source>
        <dbReference type="Proteomes" id="UP001321479"/>
    </source>
</evidence>
<dbReference type="PANTHER" id="PTHR11102">
    <property type="entry name" value="SEL-1-LIKE PROTEIN"/>
    <property type="match status" value="1"/>
</dbReference>
<keyword evidence="2" id="KW-1185">Reference proteome</keyword>
<evidence type="ECO:0000313" key="1">
    <source>
        <dbReference type="EMBL" id="BCS82540.1"/>
    </source>
</evidence>
<name>A0ABM7NQW3_9VIRU</name>
<dbReference type="InterPro" id="IPR011990">
    <property type="entry name" value="TPR-like_helical_dom_sf"/>
</dbReference>
<dbReference type="Pfam" id="PF08238">
    <property type="entry name" value="Sel1"/>
    <property type="match status" value="6"/>
</dbReference>
<accession>A0ABM7NQW3</accession>
<organism evidence="1 2">
    <name type="scientific">Cotonvirus japonicus</name>
    <dbReference type="NCBI Taxonomy" id="2811091"/>
    <lineage>
        <taxon>Viruses</taxon>
        <taxon>Varidnaviria</taxon>
        <taxon>Bamfordvirae</taxon>
        <taxon>Nucleocytoviricota</taxon>
        <taxon>Megaviricetes</taxon>
        <taxon>Imitervirales</taxon>
        <taxon>Mimiviridae</taxon>
        <taxon>Megamimivirinae</taxon>
        <taxon>Cotonvirus</taxon>
        <taxon>Cotonvirus japonicum</taxon>
    </lineage>
</organism>
<dbReference type="EMBL" id="AP024483">
    <property type="protein sequence ID" value="BCS82540.1"/>
    <property type="molecule type" value="Genomic_DNA"/>
</dbReference>
<dbReference type="Gene3D" id="1.25.40.10">
    <property type="entry name" value="Tetratricopeptide repeat domain"/>
    <property type="match status" value="1"/>
</dbReference>
<dbReference type="InterPro" id="IPR050767">
    <property type="entry name" value="Sel1_AlgK"/>
</dbReference>
<protein>
    <submittedName>
        <fullName evidence="1">Sel1-like repeat-containing protein</fullName>
    </submittedName>
</protein>
<proteinExistence type="predicted"/>
<dbReference type="Proteomes" id="UP001321479">
    <property type="component" value="Segment"/>
</dbReference>
<reference evidence="1 2" key="1">
    <citation type="submission" date="2021-02" db="EMBL/GenBank/DDBJ databases">
        <title>Cotonvirus japonicus, which uses Golgi apparatus of host cells for its virion factory, phylogenetically links tailed tupanvirus and icosahedral mimivirus.</title>
        <authorList>
            <person name="Takahashi H."/>
            <person name="Fukaya S."/>
            <person name="Song C."/>
            <person name="Murata K."/>
            <person name="Takemura M."/>
        </authorList>
    </citation>
    <scope>NUCLEOTIDE SEQUENCE [LARGE SCALE GENOMIC DNA]</scope>
</reference>
<dbReference type="GeneID" id="80557745"/>
<dbReference type="RefSeq" id="YP_010841148.1">
    <property type="nucleotide sequence ID" value="NC_079139.1"/>
</dbReference>